<dbReference type="Pfam" id="PF07690">
    <property type="entry name" value="MFS_1"/>
    <property type="match status" value="1"/>
</dbReference>
<dbReference type="SUPFAM" id="SSF103473">
    <property type="entry name" value="MFS general substrate transporter"/>
    <property type="match status" value="1"/>
</dbReference>
<dbReference type="Gene3D" id="1.20.1250.20">
    <property type="entry name" value="MFS general substrate transporter like domains"/>
    <property type="match status" value="1"/>
</dbReference>
<accession>A0A2Y9AG41</accession>
<dbReference type="OrthoDB" id="9180256at2"/>
<feature type="transmembrane region" description="Helical" evidence="1">
    <location>
        <begin position="144"/>
        <end position="167"/>
    </location>
</feature>
<dbReference type="AlphaFoldDB" id="A0A2Y9AG41"/>
<proteinExistence type="predicted"/>
<feature type="transmembrane region" description="Helical" evidence="1">
    <location>
        <begin position="308"/>
        <end position="328"/>
    </location>
</feature>
<dbReference type="InterPro" id="IPR011701">
    <property type="entry name" value="MFS"/>
</dbReference>
<feature type="transmembrane region" description="Helical" evidence="1">
    <location>
        <begin position="105"/>
        <end position="123"/>
    </location>
</feature>
<gene>
    <name evidence="2" type="ORF">SAMN05216184_10844</name>
</gene>
<feature type="transmembrane region" description="Helical" evidence="1">
    <location>
        <begin position="80"/>
        <end position="99"/>
    </location>
</feature>
<feature type="transmembrane region" description="Helical" evidence="1">
    <location>
        <begin position="377"/>
        <end position="396"/>
    </location>
</feature>
<keyword evidence="1" id="KW-0812">Transmembrane</keyword>
<evidence type="ECO:0008006" key="4">
    <source>
        <dbReference type="Google" id="ProtNLM"/>
    </source>
</evidence>
<feature type="transmembrane region" description="Helical" evidence="1">
    <location>
        <begin position="257"/>
        <end position="278"/>
    </location>
</feature>
<dbReference type="InterPro" id="IPR036259">
    <property type="entry name" value="MFS_trans_sf"/>
</dbReference>
<feature type="transmembrane region" description="Helical" evidence="1">
    <location>
        <begin position="285"/>
        <end position="302"/>
    </location>
</feature>
<keyword evidence="1" id="KW-0472">Membrane</keyword>
<dbReference type="PANTHER" id="PTHR23542:SF1">
    <property type="entry name" value="MAJOR FACILITATOR SUPERFAMILY (MFS) PROFILE DOMAIN-CONTAINING PROTEIN"/>
    <property type="match status" value="1"/>
</dbReference>
<evidence type="ECO:0000313" key="2">
    <source>
        <dbReference type="EMBL" id="SSA43280.1"/>
    </source>
</evidence>
<evidence type="ECO:0000313" key="3">
    <source>
        <dbReference type="Proteomes" id="UP000250222"/>
    </source>
</evidence>
<organism evidence="2 3">
    <name type="scientific">Georgenia satyanarayanai</name>
    <dbReference type="NCBI Taxonomy" id="860221"/>
    <lineage>
        <taxon>Bacteria</taxon>
        <taxon>Bacillati</taxon>
        <taxon>Actinomycetota</taxon>
        <taxon>Actinomycetes</taxon>
        <taxon>Micrococcales</taxon>
        <taxon>Bogoriellaceae</taxon>
        <taxon>Georgenia</taxon>
    </lineage>
</organism>
<sequence length="413" mass="41349">MSALSSYRSLFSLTGPLYVVVALVARLPLAMAQMGTLLLVAEVSGSYGGGGAAAGAFAIVNAVASPVAGALTDRIGQRPVLLVQSAGGALTLVALVVLSGQDVPWQLLAVVSGVAGVFVPQIGTMARVRWRELAKTRGKERFTLLSTAFSYEGAADEAGFVLGPAIVGTMAALVSPAGALLVAAGGLAVFATWFAVHPTVELVRGHRGEGGASGPRVSPLLVGLGAGQLIVGTIFGSVQAGTTAMATEAGEPGLAGLLHAVLGVGSVVAGLAIVVLPVRFRLADRLPVFAAGLAVLTLPLLVVGSLGVLAPVLGILGLAVAPYMITLYSACERVVDPSRLGAAMMILAAATSLGYALGSSTAGRLADVAGYTGAYRVTVVAGTVALLLSLVLRVALHRERRALEAAAPSLPVV</sequence>
<protein>
    <recommendedName>
        <fullName evidence="4">Major Facilitator Superfamily protein</fullName>
    </recommendedName>
</protein>
<keyword evidence="3" id="KW-1185">Reference proteome</keyword>
<dbReference type="RefSeq" id="WP_110852765.1">
    <property type="nucleotide sequence ID" value="NZ_QKLZ01000008.1"/>
</dbReference>
<dbReference type="Proteomes" id="UP000250222">
    <property type="component" value="Unassembled WGS sequence"/>
</dbReference>
<keyword evidence="1" id="KW-1133">Transmembrane helix</keyword>
<reference evidence="2 3" key="1">
    <citation type="submission" date="2016-10" db="EMBL/GenBank/DDBJ databases">
        <authorList>
            <person name="Cai Z."/>
        </authorList>
    </citation>
    <scope>NUCLEOTIDE SEQUENCE [LARGE SCALE GENOMIC DNA]</scope>
    <source>
        <strain evidence="2 3">CGMCC 1.10826</strain>
    </source>
</reference>
<feature type="transmembrane region" description="Helical" evidence="1">
    <location>
        <begin position="217"/>
        <end position="237"/>
    </location>
</feature>
<dbReference type="EMBL" id="UETB01000008">
    <property type="protein sequence ID" value="SSA43280.1"/>
    <property type="molecule type" value="Genomic_DNA"/>
</dbReference>
<name>A0A2Y9AG41_9MICO</name>
<feature type="transmembrane region" description="Helical" evidence="1">
    <location>
        <begin position="48"/>
        <end position="68"/>
    </location>
</feature>
<evidence type="ECO:0000256" key="1">
    <source>
        <dbReference type="SAM" id="Phobius"/>
    </source>
</evidence>
<dbReference type="PANTHER" id="PTHR23542">
    <property type="match status" value="1"/>
</dbReference>
<feature type="transmembrane region" description="Helical" evidence="1">
    <location>
        <begin position="340"/>
        <end position="357"/>
    </location>
</feature>
<dbReference type="GO" id="GO:0022857">
    <property type="term" value="F:transmembrane transporter activity"/>
    <property type="evidence" value="ECO:0007669"/>
    <property type="project" value="InterPro"/>
</dbReference>
<feature type="transmembrane region" description="Helical" evidence="1">
    <location>
        <begin position="173"/>
        <end position="196"/>
    </location>
</feature>